<sequence>MAEIRLAEITEPVLNLNYFERYLCFNNMEYSLVFRNNAGTRLGRKSAVLFFCRMSRNSGRGRKTETLSETCMYTRTFFCERDISLFTEKGKSAVEHTM</sequence>
<name>A0AAW2FMN8_9HYME</name>
<accession>A0AAW2FMN8</accession>
<evidence type="ECO:0000313" key="2">
    <source>
        <dbReference type="Proteomes" id="UP001430953"/>
    </source>
</evidence>
<organism evidence="1 2">
    <name type="scientific">Cardiocondyla obscurior</name>
    <dbReference type="NCBI Taxonomy" id="286306"/>
    <lineage>
        <taxon>Eukaryota</taxon>
        <taxon>Metazoa</taxon>
        <taxon>Ecdysozoa</taxon>
        <taxon>Arthropoda</taxon>
        <taxon>Hexapoda</taxon>
        <taxon>Insecta</taxon>
        <taxon>Pterygota</taxon>
        <taxon>Neoptera</taxon>
        <taxon>Endopterygota</taxon>
        <taxon>Hymenoptera</taxon>
        <taxon>Apocrita</taxon>
        <taxon>Aculeata</taxon>
        <taxon>Formicoidea</taxon>
        <taxon>Formicidae</taxon>
        <taxon>Myrmicinae</taxon>
        <taxon>Cardiocondyla</taxon>
    </lineage>
</organism>
<dbReference type="EMBL" id="JADYXP020000009">
    <property type="protein sequence ID" value="KAL0116480.1"/>
    <property type="molecule type" value="Genomic_DNA"/>
</dbReference>
<keyword evidence="2" id="KW-1185">Reference proteome</keyword>
<comment type="caution">
    <text evidence="1">The sequence shown here is derived from an EMBL/GenBank/DDBJ whole genome shotgun (WGS) entry which is preliminary data.</text>
</comment>
<reference evidence="1 2" key="1">
    <citation type="submission" date="2023-03" db="EMBL/GenBank/DDBJ databases">
        <title>High recombination rates correlate with genetic variation in Cardiocondyla obscurior ants.</title>
        <authorList>
            <person name="Errbii M."/>
        </authorList>
    </citation>
    <scope>NUCLEOTIDE SEQUENCE [LARGE SCALE GENOMIC DNA]</scope>
    <source>
        <strain evidence="1">Alpha-2009</strain>
        <tissue evidence="1">Whole body</tissue>
    </source>
</reference>
<evidence type="ECO:0000313" key="1">
    <source>
        <dbReference type="EMBL" id="KAL0116480.1"/>
    </source>
</evidence>
<proteinExistence type="predicted"/>
<dbReference type="AlphaFoldDB" id="A0AAW2FMN8"/>
<protein>
    <submittedName>
        <fullName evidence="1">Uncharacterized protein</fullName>
    </submittedName>
</protein>
<dbReference type="Proteomes" id="UP001430953">
    <property type="component" value="Unassembled WGS sequence"/>
</dbReference>
<gene>
    <name evidence="1" type="ORF">PUN28_009857</name>
</gene>